<reference evidence="2 3" key="1">
    <citation type="journal article" date="2024" name="Nat. Commun.">
        <title>Phylogenomics reveals the evolutionary origins of lichenization in chlorophyte algae.</title>
        <authorList>
            <person name="Puginier C."/>
            <person name="Libourel C."/>
            <person name="Otte J."/>
            <person name="Skaloud P."/>
            <person name="Haon M."/>
            <person name="Grisel S."/>
            <person name="Petersen M."/>
            <person name="Berrin J.G."/>
            <person name="Delaux P.M."/>
            <person name="Dal Grande F."/>
            <person name="Keller J."/>
        </authorList>
    </citation>
    <scope>NUCLEOTIDE SEQUENCE [LARGE SCALE GENOMIC DNA]</scope>
    <source>
        <strain evidence="2 3">SAG 2523</strain>
    </source>
</reference>
<feature type="transmembrane region" description="Helical" evidence="1">
    <location>
        <begin position="46"/>
        <end position="70"/>
    </location>
</feature>
<keyword evidence="1" id="KW-1133">Transmembrane helix</keyword>
<keyword evidence="1" id="KW-0812">Transmembrane</keyword>
<evidence type="ECO:0000313" key="2">
    <source>
        <dbReference type="EMBL" id="KAK9831925.1"/>
    </source>
</evidence>
<keyword evidence="1" id="KW-0472">Membrane</keyword>
<protein>
    <submittedName>
        <fullName evidence="2">Uncharacterized protein</fullName>
    </submittedName>
</protein>
<evidence type="ECO:0000256" key="1">
    <source>
        <dbReference type="SAM" id="Phobius"/>
    </source>
</evidence>
<sequence>MVRELPQSSAFTLDDEEDVLELEHLVAKPRGLAGFAGQQLRTRKRLLGIVTGSVLLLTVVAVTVMTVSGFQTGSSSEEMDFEDIQGDSKPSFLGTGTCDLAQFDPEAQVSRVHCLSPKIAMARGQTVNAMMILANPFPIGEEVVMINQTAQMVDETLRPVPLTEVYVHHYVSSYRFLLGNGAELRGSMTRAPMPEPYAMMVNGTQVDEEHFRITNIQLINTDGSANKGLHRALMHPLRTNPLYGQLMMRCN</sequence>
<dbReference type="AlphaFoldDB" id="A0AAW1RE70"/>
<proteinExistence type="predicted"/>
<accession>A0AAW1RE70</accession>
<name>A0AAW1RE70_9CHLO</name>
<dbReference type="Proteomes" id="UP001485043">
    <property type="component" value="Unassembled WGS sequence"/>
</dbReference>
<dbReference type="EMBL" id="JALJOV010002277">
    <property type="protein sequence ID" value="KAK9831925.1"/>
    <property type="molecule type" value="Genomic_DNA"/>
</dbReference>
<organism evidence="2 3">
    <name type="scientific">Apatococcus fuscideae</name>
    <dbReference type="NCBI Taxonomy" id="2026836"/>
    <lineage>
        <taxon>Eukaryota</taxon>
        <taxon>Viridiplantae</taxon>
        <taxon>Chlorophyta</taxon>
        <taxon>core chlorophytes</taxon>
        <taxon>Trebouxiophyceae</taxon>
        <taxon>Chlorellales</taxon>
        <taxon>Chlorellaceae</taxon>
        <taxon>Apatococcus</taxon>
    </lineage>
</organism>
<evidence type="ECO:0000313" key="3">
    <source>
        <dbReference type="Proteomes" id="UP001485043"/>
    </source>
</evidence>
<comment type="caution">
    <text evidence="2">The sequence shown here is derived from an EMBL/GenBank/DDBJ whole genome shotgun (WGS) entry which is preliminary data.</text>
</comment>
<gene>
    <name evidence="2" type="ORF">WJX84_005301</name>
</gene>
<keyword evidence="3" id="KW-1185">Reference proteome</keyword>